<dbReference type="STRING" id="131310.A0A0N4Z626"/>
<dbReference type="WBParaSite" id="PTRK_0000256900.1">
    <property type="protein sequence ID" value="PTRK_0000256900.1"/>
    <property type="gene ID" value="PTRK_0000256900"/>
</dbReference>
<feature type="region of interest" description="Disordered" evidence="1">
    <location>
        <begin position="92"/>
        <end position="132"/>
    </location>
</feature>
<dbReference type="AlphaFoldDB" id="A0A0N4Z626"/>
<feature type="compositionally biased region" description="Basic and acidic residues" evidence="1">
    <location>
        <begin position="49"/>
        <end position="59"/>
    </location>
</feature>
<evidence type="ECO:0000313" key="4">
    <source>
        <dbReference type="WBParaSite" id="PTRK_0000256900.1"/>
    </source>
</evidence>
<dbReference type="Pfam" id="PF00069">
    <property type="entry name" value="Pkinase"/>
    <property type="match status" value="1"/>
</dbReference>
<feature type="compositionally biased region" description="Basic and acidic residues" evidence="1">
    <location>
        <begin position="244"/>
        <end position="261"/>
    </location>
</feature>
<feature type="compositionally biased region" description="Basic and acidic residues" evidence="1">
    <location>
        <begin position="93"/>
        <end position="118"/>
    </location>
</feature>
<dbReference type="InterPro" id="IPR011009">
    <property type="entry name" value="Kinase-like_dom_sf"/>
</dbReference>
<dbReference type="InterPro" id="IPR050235">
    <property type="entry name" value="CK1_Ser-Thr_kinase"/>
</dbReference>
<evidence type="ECO:0000313" key="3">
    <source>
        <dbReference type="Proteomes" id="UP000038045"/>
    </source>
</evidence>
<feature type="region of interest" description="Disordered" evidence="1">
    <location>
        <begin position="244"/>
        <end position="263"/>
    </location>
</feature>
<accession>A0A0N4Z626</accession>
<dbReference type="GO" id="GO:0005524">
    <property type="term" value="F:ATP binding"/>
    <property type="evidence" value="ECO:0007669"/>
    <property type="project" value="InterPro"/>
</dbReference>
<dbReference type="SMART" id="SM00220">
    <property type="entry name" value="S_TKc"/>
    <property type="match status" value="1"/>
</dbReference>
<dbReference type="Proteomes" id="UP000038045">
    <property type="component" value="Unplaced"/>
</dbReference>
<organism evidence="3 4">
    <name type="scientific">Parastrongyloides trichosuri</name>
    <name type="common">Possum-specific nematode worm</name>
    <dbReference type="NCBI Taxonomy" id="131310"/>
    <lineage>
        <taxon>Eukaryota</taxon>
        <taxon>Metazoa</taxon>
        <taxon>Ecdysozoa</taxon>
        <taxon>Nematoda</taxon>
        <taxon>Chromadorea</taxon>
        <taxon>Rhabditida</taxon>
        <taxon>Tylenchina</taxon>
        <taxon>Panagrolaimomorpha</taxon>
        <taxon>Strongyloidoidea</taxon>
        <taxon>Strongyloididae</taxon>
        <taxon>Parastrongyloides</taxon>
    </lineage>
</organism>
<feature type="region of interest" description="Disordered" evidence="1">
    <location>
        <begin position="49"/>
        <end position="74"/>
    </location>
</feature>
<dbReference type="PANTHER" id="PTHR11909">
    <property type="entry name" value="CASEIN KINASE-RELATED"/>
    <property type="match status" value="1"/>
</dbReference>
<dbReference type="InterPro" id="IPR000719">
    <property type="entry name" value="Prot_kinase_dom"/>
</dbReference>
<name>A0A0N4Z626_PARTI</name>
<dbReference type="SUPFAM" id="SSF56112">
    <property type="entry name" value="Protein kinase-like (PK-like)"/>
    <property type="match status" value="1"/>
</dbReference>
<reference evidence="4" key="1">
    <citation type="submission" date="2017-02" db="UniProtKB">
        <authorList>
            <consortium name="WormBaseParasite"/>
        </authorList>
    </citation>
    <scope>IDENTIFICATION</scope>
</reference>
<evidence type="ECO:0000256" key="1">
    <source>
        <dbReference type="SAM" id="MobiDB-lite"/>
    </source>
</evidence>
<evidence type="ECO:0000259" key="2">
    <source>
        <dbReference type="PROSITE" id="PS50011"/>
    </source>
</evidence>
<dbReference type="GO" id="GO:0004672">
    <property type="term" value="F:protein kinase activity"/>
    <property type="evidence" value="ECO:0007669"/>
    <property type="project" value="InterPro"/>
</dbReference>
<feature type="region of interest" description="Disordered" evidence="1">
    <location>
        <begin position="212"/>
        <end position="235"/>
    </location>
</feature>
<feature type="domain" description="Protein kinase" evidence="2">
    <location>
        <begin position="314"/>
        <end position="579"/>
    </location>
</feature>
<sequence>MAEQDKPLSYRARVKKGQNRIVPEEEKSLKDITAIDDEEGNIIRDKEVESTLMDPKESMELTPESGDSPYVNMNEIDDANKLDEYNQMVEEAQLEKEINEKRTKALSDAKKKDNNKDRNGKKKKDPTTMAGNIVKGVNKISNDNKKPALKKGTFEVIIDRKSDKKVNVKENNKETKKNDEYKSVFINSKIEKPCDIKEILIEKKDHDKKLKHVKAESVPLKKDSTKKTTPKDIEDNNLLKKTKTVDIKRKSSDSNTKEKNNVAKNNIDKTINLKDSCEFMNNVKETKKVITPKKEDSKHITQELSANTILGGRFKILNKIGSGGCGYVYKSFDIIKNMHVAVKAENNKKDGGSVLKFEVKVLQNLSNRKNIVQLIAYGKKETFSWMALTLLGYNIYDLRVQCDEFTLSTIARIGIQALYGLKEIHEAGFIHRDVKPQNMAIGGRNINMKIIYLLDFGLSREFVLYNTGVPVIREPRINVLFRGTSRYCSKNAQQNREQGRSDDLWSLMYVLAELVQPLPWSKFGKNRKEVLKCKENTATRDLFPNYPEMEILSDYLETLTYHSKPKYGMIYQVFNNMLLITGGQMSDLYDWEIQGVVKVPEAYEAVTNIVKAKTRIRAKSNPPKLSDKNSPEEPSKSRTKSLGKNEYAFLALKELNDFYVYETFASSKCRF</sequence>
<feature type="region of interest" description="Disordered" evidence="1">
    <location>
        <begin position="618"/>
        <end position="640"/>
    </location>
</feature>
<dbReference type="PROSITE" id="PS50011">
    <property type="entry name" value="PROTEIN_KINASE_DOM"/>
    <property type="match status" value="1"/>
</dbReference>
<feature type="compositionally biased region" description="Basic and acidic residues" evidence="1">
    <location>
        <begin position="625"/>
        <end position="636"/>
    </location>
</feature>
<proteinExistence type="predicted"/>
<keyword evidence="3" id="KW-1185">Reference proteome</keyword>
<protein>
    <submittedName>
        <fullName evidence="4">Protein kinase domain-containing protein</fullName>
    </submittedName>
</protein>
<dbReference type="Gene3D" id="1.10.510.10">
    <property type="entry name" value="Transferase(Phosphotransferase) domain 1"/>
    <property type="match status" value="1"/>
</dbReference>